<proteinExistence type="predicted"/>
<dbReference type="Proteomes" id="UP000492821">
    <property type="component" value="Unassembled WGS sequence"/>
</dbReference>
<name>A0A7E4VUZ1_PANRE</name>
<dbReference type="Pfam" id="PF04083">
    <property type="entry name" value="Abhydro_lipase"/>
    <property type="match status" value="1"/>
</dbReference>
<dbReference type="AlphaFoldDB" id="A0A7E4VUZ1"/>
<sequence>MPSHPILVFPRIPYGRKGPTFEKRPVVFLLHCFLCTSSVWLINLPHQSLVFMLADAGYECISPPVGTSPTLNTKTKIKVKSQ</sequence>
<dbReference type="InterPro" id="IPR029058">
    <property type="entry name" value="AB_hydrolase_fold"/>
</dbReference>
<dbReference type="WBParaSite" id="Pan_g3491.t1">
    <property type="protein sequence ID" value="Pan_g3491.t1"/>
    <property type="gene ID" value="Pan_g3491"/>
</dbReference>
<keyword evidence="2" id="KW-1185">Reference proteome</keyword>
<evidence type="ECO:0000313" key="3">
    <source>
        <dbReference type="WBParaSite" id="Pan_g3491.t1"/>
    </source>
</evidence>
<dbReference type="GO" id="GO:0006629">
    <property type="term" value="P:lipid metabolic process"/>
    <property type="evidence" value="ECO:0007669"/>
    <property type="project" value="InterPro"/>
</dbReference>
<dbReference type="SUPFAM" id="SSF53474">
    <property type="entry name" value="alpha/beta-Hydrolases"/>
    <property type="match status" value="1"/>
</dbReference>
<accession>A0A7E4VUZ1</accession>
<organism evidence="2 3">
    <name type="scientific">Panagrellus redivivus</name>
    <name type="common">Microworm</name>
    <dbReference type="NCBI Taxonomy" id="6233"/>
    <lineage>
        <taxon>Eukaryota</taxon>
        <taxon>Metazoa</taxon>
        <taxon>Ecdysozoa</taxon>
        <taxon>Nematoda</taxon>
        <taxon>Chromadorea</taxon>
        <taxon>Rhabditida</taxon>
        <taxon>Tylenchina</taxon>
        <taxon>Panagrolaimomorpha</taxon>
        <taxon>Panagrolaimoidea</taxon>
        <taxon>Panagrolaimidae</taxon>
        <taxon>Panagrellus</taxon>
    </lineage>
</organism>
<reference evidence="3" key="2">
    <citation type="submission" date="2020-10" db="UniProtKB">
        <authorList>
            <consortium name="WormBaseParasite"/>
        </authorList>
    </citation>
    <scope>IDENTIFICATION</scope>
</reference>
<feature type="domain" description="Partial AB-hydrolase lipase" evidence="1">
    <location>
        <begin position="6"/>
        <end position="44"/>
    </location>
</feature>
<dbReference type="Gene3D" id="3.40.50.1820">
    <property type="entry name" value="alpha/beta hydrolase"/>
    <property type="match status" value="1"/>
</dbReference>
<evidence type="ECO:0000313" key="2">
    <source>
        <dbReference type="Proteomes" id="UP000492821"/>
    </source>
</evidence>
<dbReference type="InterPro" id="IPR006693">
    <property type="entry name" value="AB_hydrolase_lipase"/>
</dbReference>
<evidence type="ECO:0000259" key="1">
    <source>
        <dbReference type="Pfam" id="PF04083"/>
    </source>
</evidence>
<protein>
    <submittedName>
        <fullName evidence="3">Abhydro_lipase domain-containing protein</fullName>
    </submittedName>
</protein>
<reference evidence="2" key="1">
    <citation type="journal article" date="2013" name="Genetics">
        <title>The draft genome and transcriptome of Panagrellus redivivus are shaped by the harsh demands of a free-living lifestyle.</title>
        <authorList>
            <person name="Srinivasan J."/>
            <person name="Dillman A.R."/>
            <person name="Macchietto M.G."/>
            <person name="Heikkinen L."/>
            <person name="Lakso M."/>
            <person name="Fracchia K.M."/>
            <person name="Antoshechkin I."/>
            <person name="Mortazavi A."/>
            <person name="Wong G."/>
            <person name="Sternberg P.W."/>
        </authorList>
    </citation>
    <scope>NUCLEOTIDE SEQUENCE [LARGE SCALE GENOMIC DNA]</scope>
    <source>
        <strain evidence="2">MT8872</strain>
    </source>
</reference>